<evidence type="ECO:0000313" key="1">
    <source>
        <dbReference type="EMBL" id="RPB22448.1"/>
    </source>
</evidence>
<dbReference type="AlphaFoldDB" id="A0A3N4LL34"/>
<proteinExistence type="predicted"/>
<dbReference type="EMBL" id="ML121552">
    <property type="protein sequence ID" value="RPB22448.1"/>
    <property type="molecule type" value="Genomic_DNA"/>
</dbReference>
<gene>
    <name evidence="1" type="ORF">L211DRAFT_850735</name>
</gene>
<sequence length="165" mass="18384">MELRLQPDYAYITSTPPPGVFSDPSILLPVLPTSRAYPQPMLNYALLANIQTVPASASYIYNTTSICFGYGNGTGMRHCISSLRLVLHHKDMLCIQIPVFEPMTGDRNPQPLGRLSQLLPQLLGRVPAPTLHMSLYTAFPLFPNSPSLSSSYCRNYYTALYTRDI</sequence>
<dbReference type="InParanoid" id="A0A3N4LL34"/>
<dbReference type="Proteomes" id="UP000267821">
    <property type="component" value="Unassembled WGS sequence"/>
</dbReference>
<organism evidence="1 2">
    <name type="scientific">Terfezia boudieri ATCC MYA-4762</name>
    <dbReference type="NCBI Taxonomy" id="1051890"/>
    <lineage>
        <taxon>Eukaryota</taxon>
        <taxon>Fungi</taxon>
        <taxon>Dikarya</taxon>
        <taxon>Ascomycota</taxon>
        <taxon>Pezizomycotina</taxon>
        <taxon>Pezizomycetes</taxon>
        <taxon>Pezizales</taxon>
        <taxon>Pezizaceae</taxon>
        <taxon>Terfezia</taxon>
    </lineage>
</organism>
<accession>A0A3N4LL34</accession>
<protein>
    <submittedName>
        <fullName evidence="1">Uncharacterized protein</fullName>
    </submittedName>
</protein>
<name>A0A3N4LL34_9PEZI</name>
<reference evidence="1 2" key="1">
    <citation type="journal article" date="2018" name="Nat. Ecol. Evol.">
        <title>Pezizomycetes genomes reveal the molecular basis of ectomycorrhizal truffle lifestyle.</title>
        <authorList>
            <person name="Murat C."/>
            <person name="Payen T."/>
            <person name="Noel B."/>
            <person name="Kuo A."/>
            <person name="Morin E."/>
            <person name="Chen J."/>
            <person name="Kohler A."/>
            <person name="Krizsan K."/>
            <person name="Balestrini R."/>
            <person name="Da Silva C."/>
            <person name="Montanini B."/>
            <person name="Hainaut M."/>
            <person name="Levati E."/>
            <person name="Barry K.W."/>
            <person name="Belfiori B."/>
            <person name="Cichocki N."/>
            <person name="Clum A."/>
            <person name="Dockter R.B."/>
            <person name="Fauchery L."/>
            <person name="Guy J."/>
            <person name="Iotti M."/>
            <person name="Le Tacon F."/>
            <person name="Lindquist E.A."/>
            <person name="Lipzen A."/>
            <person name="Malagnac F."/>
            <person name="Mello A."/>
            <person name="Molinier V."/>
            <person name="Miyauchi S."/>
            <person name="Poulain J."/>
            <person name="Riccioni C."/>
            <person name="Rubini A."/>
            <person name="Sitrit Y."/>
            <person name="Splivallo R."/>
            <person name="Traeger S."/>
            <person name="Wang M."/>
            <person name="Zifcakova L."/>
            <person name="Wipf D."/>
            <person name="Zambonelli A."/>
            <person name="Paolocci F."/>
            <person name="Nowrousian M."/>
            <person name="Ottonello S."/>
            <person name="Baldrian P."/>
            <person name="Spatafora J.W."/>
            <person name="Henrissat B."/>
            <person name="Nagy L.G."/>
            <person name="Aury J.M."/>
            <person name="Wincker P."/>
            <person name="Grigoriev I.V."/>
            <person name="Bonfante P."/>
            <person name="Martin F.M."/>
        </authorList>
    </citation>
    <scope>NUCLEOTIDE SEQUENCE [LARGE SCALE GENOMIC DNA]</scope>
    <source>
        <strain evidence="1 2">ATCC MYA-4762</strain>
    </source>
</reference>
<evidence type="ECO:0000313" key="2">
    <source>
        <dbReference type="Proteomes" id="UP000267821"/>
    </source>
</evidence>
<keyword evidence="2" id="KW-1185">Reference proteome</keyword>